<dbReference type="PRINTS" id="PR00455">
    <property type="entry name" value="HTHTETR"/>
</dbReference>
<keyword evidence="2 4" id="KW-0238">DNA-binding</keyword>
<sequence>MTKQERAARTRTALIRAAAEEFERRGYAETTLNDISLRCGVSTGALHFHFDSKATLAATVEEYAEDDLRRCVATARAAAHGTPGGALGELIQVSHRVMDTLSVNPVVRAGVRLGFERHRSGGRLRQAWQELVASLLRRARQEGELTDEAALDELETVLTALLHGLVMLSQESLCWLEPSRLGSFWRLVLPRIATPQAATLLASASGPAPVQ</sequence>
<gene>
    <name evidence="6" type="ORF">SAMN05414137_10446</name>
</gene>
<evidence type="ECO:0000313" key="7">
    <source>
        <dbReference type="Proteomes" id="UP000183015"/>
    </source>
</evidence>
<dbReference type="InterPro" id="IPR001647">
    <property type="entry name" value="HTH_TetR"/>
</dbReference>
<dbReference type="PANTHER" id="PTHR30055">
    <property type="entry name" value="HTH-TYPE TRANSCRIPTIONAL REGULATOR RUTR"/>
    <property type="match status" value="1"/>
</dbReference>
<feature type="DNA-binding region" description="H-T-H motif" evidence="4">
    <location>
        <begin position="31"/>
        <end position="50"/>
    </location>
</feature>
<dbReference type="InterPro" id="IPR009057">
    <property type="entry name" value="Homeodomain-like_sf"/>
</dbReference>
<evidence type="ECO:0000256" key="2">
    <source>
        <dbReference type="ARBA" id="ARBA00023125"/>
    </source>
</evidence>
<dbReference type="InterPro" id="IPR050109">
    <property type="entry name" value="HTH-type_TetR-like_transc_reg"/>
</dbReference>
<dbReference type="AlphaFoldDB" id="A0A1H7KJM7"/>
<dbReference type="OrthoDB" id="3237195at2"/>
<proteinExistence type="predicted"/>
<dbReference type="Pfam" id="PF00440">
    <property type="entry name" value="TetR_N"/>
    <property type="match status" value="1"/>
</dbReference>
<dbReference type="InterPro" id="IPR047923">
    <property type="entry name" value="ArpA-like"/>
</dbReference>
<dbReference type="InterPro" id="IPR023772">
    <property type="entry name" value="DNA-bd_HTH_TetR-type_CS"/>
</dbReference>
<dbReference type="STRING" id="235985.SAMN05414137_10446"/>
<evidence type="ECO:0000259" key="5">
    <source>
        <dbReference type="PROSITE" id="PS50977"/>
    </source>
</evidence>
<organism evidence="6 7">
    <name type="scientific">Streptacidiphilus jiangxiensis</name>
    <dbReference type="NCBI Taxonomy" id="235985"/>
    <lineage>
        <taxon>Bacteria</taxon>
        <taxon>Bacillati</taxon>
        <taxon>Actinomycetota</taxon>
        <taxon>Actinomycetes</taxon>
        <taxon>Kitasatosporales</taxon>
        <taxon>Streptomycetaceae</taxon>
        <taxon>Streptacidiphilus</taxon>
    </lineage>
</organism>
<dbReference type="NCBIfam" id="NF041196">
    <property type="entry name" value="ScbR_bind_reg"/>
    <property type="match status" value="1"/>
</dbReference>
<name>A0A1H7KJM7_STRJI</name>
<dbReference type="GO" id="GO:0000976">
    <property type="term" value="F:transcription cis-regulatory region binding"/>
    <property type="evidence" value="ECO:0007669"/>
    <property type="project" value="TreeGrafter"/>
</dbReference>
<evidence type="ECO:0000256" key="4">
    <source>
        <dbReference type="PROSITE-ProRule" id="PRU00335"/>
    </source>
</evidence>
<reference evidence="7" key="1">
    <citation type="submission" date="2016-10" db="EMBL/GenBank/DDBJ databases">
        <authorList>
            <person name="Varghese N."/>
        </authorList>
    </citation>
    <scope>NUCLEOTIDE SEQUENCE [LARGE SCALE GENOMIC DNA]</scope>
    <source>
        <strain evidence="7">DSM 45096 / BCRC 16803 / CGMCC 4.1857 / CIP 109030 / JCM 12277 / KCTC 19219 / NBRC 100920 / 33214</strain>
    </source>
</reference>
<protein>
    <submittedName>
        <fullName evidence="6">DNA-binding transcriptional regulator, AcrR family</fullName>
    </submittedName>
</protein>
<evidence type="ECO:0000256" key="3">
    <source>
        <dbReference type="ARBA" id="ARBA00023163"/>
    </source>
</evidence>
<dbReference type="Gene3D" id="1.10.357.10">
    <property type="entry name" value="Tetracycline Repressor, domain 2"/>
    <property type="match status" value="1"/>
</dbReference>
<keyword evidence="1" id="KW-0805">Transcription regulation</keyword>
<dbReference type="PANTHER" id="PTHR30055:SF234">
    <property type="entry name" value="HTH-TYPE TRANSCRIPTIONAL REGULATOR BETI"/>
    <property type="match status" value="1"/>
</dbReference>
<dbReference type="SUPFAM" id="SSF46689">
    <property type="entry name" value="Homeodomain-like"/>
    <property type="match status" value="1"/>
</dbReference>
<keyword evidence="3" id="KW-0804">Transcription</keyword>
<dbReference type="Proteomes" id="UP000183015">
    <property type="component" value="Unassembled WGS sequence"/>
</dbReference>
<dbReference type="PROSITE" id="PS01081">
    <property type="entry name" value="HTH_TETR_1"/>
    <property type="match status" value="1"/>
</dbReference>
<dbReference type="eggNOG" id="COG1309">
    <property type="taxonomic scope" value="Bacteria"/>
</dbReference>
<dbReference type="PROSITE" id="PS50977">
    <property type="entry name" value="HTH_TETR_2"/>
    <property type="match status" value="1"/>
</dbReference>
<evidence type="ECO:0000256" key="1">
    <source>
        <dbReference type="ARBA" id="ARBA00023015"/>
    </source>
</evidence>
<accession>A0A1H7KJM7</accession>
<dbReference type="GO" id="GO:0003700">
    <property type="term" value="F:DNA-binding transcription factor activity"/>
    <property type="evidence" value="ECO:0007669"/>
    <property type="project" value="TreeGrafter"/>
</dbReference>
<dbReference type="InterPro" id="IPR036271">
    <property type="entry name" value="Tet_transcr_reg_TetR-rel_C_sf"/>
</dbReference>
<keyword evidence="7" id="KW-1185">Reference proteome</keyword>
<dbReference type="SUPFAM" id="SSF48498">
    <property type="entry name" value="Tetracyclin repressor-like, C-terminal domain"/>
    <property type="match status" value="1"/>
</dbReference>
<dbReference type="RefSeq" id="WP_042441870.1">
    <property type="nucleotide sequence ID" value="NZ_BBPN01000001.1"/>
</dbReference>
<evidence type="ECO:0000313" key="6">
    <source>
        <dbReference type="EMBL" id="SEK86127.1"/>
    </source>
</evidence>
<dbReference type="EMBL" id="FOAZ01000004">
    <property type="protein sequence ID" value="SEK86127.1"/>
    <property type="molecule type" value="Genomic_DNA"/>
</dbReference>
<feature type="domain" description="HTH tetR-type" evidence="5">
    <location>
        <begin position="8"/>
        <end position="68"/>
    </location>
</feature>